<organism evidence="1 2">
    <name type="scientific">Roseburia zhanii</name>
    <dbReference type="NCBI Taxonomy" id="2763064"/>
    <lineage>
        <taxon>Bacteria</taxon>
        <taxon>Bacillati</taxon>
        <taxon>Bacillota</taxon>
        <taxon>Clostridia</taxon>
        <taxon>Lachnospirales</taxon>
        <taxon>Lachnospiraceae</taxon>
        <taxon>Roseburia</taxon>
    </lineage>
</organism>
<evidence type="ECO:0000313" key="2">
    <source>
        <dbReference type="Proteomes" id="UP000606720"/>
    </source>
</evidence>
<protein>
    <submittedName>
        <fullName evidence="1">Uncharacterized protein</fullName>
    </submittedName>
</protein>
<dbReference type="AlphaFoldDB" id="A0A923LNP3"/>
<dbReference type="Proteomes" id="UP000606720">
    <property type="component" value="Unassembled WGS sequence"/>
</dbReference>
<sequence length="132" mass="15153">MEDMMKFNCKIYLEAEDVAQSRILSTTSYVKNLIANCNNSYISRLQIDDENDLDDFIIRLYAEAEIIEDTVTDEKAAEMLAPHLAELLTEIAQAQSYLDMEGSFQVEYQELKEAYTFKSEQGDSFCDFAEAE</sequence>
<dbReference type="EMBL" id="JACOPH010000003">
    <property type="protein sequence ID" value="MBC5713580.1"/>
    <property type="molecule type" value="Genomic_DNA"/>
</dbReference>
<evidence type="ECO:0000313" key="1">
    <source>
        <dbReference type="EMBL" id="MBC5713580.1"/>
    </source>
</evidence>
<name>A0A923LNP3_9FIRM</name>
<proteinExistence type="predicted"/>
<gene>
    <name evidence="1" type="ORF">H8S17_05025</name>
</gene>
<reference evidence="1" key="1">
    <citation type="submission" date="2020-08" db="EMBL/GenBank/DDBJ databases">
        <title>Genome public.</title>
        <authorList>
            <person name="Liu C."/>
            <person name="Sun Q."/>
        </authorList>
    </citation>
    <scope>NUCLEOTIDE SEQUENCE</scope>
    <source>
        <strain evidence="1">BX1005</strain>
    </source>
</reference>
<accession>A0A923LNP3</accession>
<comment type="caution">
    <text evidence="1">The sequence shown here is derived from an EMBL/GenBank/DDBJ whole genome shotgun (WGS) entry which is preliminary data.</text>
</comment>
<keyword evidence="2" id="KW-1185">Reference proteome</keyword>